<dbReference type="SFLD" id="SFLDS00003">
    <property type="entry name" value="Haloacid_Dehalogenase"/>
    <property type="match status" value="1"/>
</dbReference>
<accession>A0A6G7B9G9</accession>
<dbReference type="Gene3D" id="3.40.50.1000">
    <property type="entry name" value="HAD superfamily/HAD-like"/>
    <property type="match status" value="1"/>
</dbReference>
<dbReference type="AlphaFoldDB" id="A0A6G7B9G9"/>
<dbReference type="InterPro" id="IPR041492">
    <property type="entry name" value="HAD_2"/>
</dbReference>
<dbReference type="NCBIfam" id="TIGR01509">
    <property type="entry name" value="HAD-SF-IA-v3"/>
    <property type="match status" value="1"/>
</dbReference>
<evidence type="ECO:0000313" key="2">
    <source>
        <dbReference type="Proteomes" id="UP000501676"/>
    </source>
</evidence>
<dbReference type="RefSeq" id="WP_009310378.1">
    <property type="nucleotide sequence ID" value="NZ_CABKQA010000001.1"/>
</dbReference>
<dbReference type="SFLD" id="SFLDG01129">
    <property type="entry name" value="C1.5:_HAD__Beta-PGM__Phosphata"/>
    <property type="match status" value="1"/>
</dbReference>
<dbReference type="Pfam" id="PF13419">
    <property type="entry name" value="HAD_2"/>
    <property type="match status" value="1"/>
</dbReference>
<dbReference type="EMBL" id="CP049228">
    <property type="protein sequence ID" value="QIH23975.1"/>
    <property type="molecule type" value="Genomic_DNA"/>
</dbReference>
<dbReference type="InterPro" id="IPR023198">
    <property type="entry name" value="PGP-like_dom2"/>
</dbReference>
<dbReference type="PANTHER" id="PTHR18901">
    <property type="entry name" value="2-DEOXYGLUCOSE-6-PHOSPHATE PHOSPHATASE 2"/>
    <property type="match status" value="1"/>
</dbReference>
<dbReference type="InterPro" id="IPR023214">
    <property type="entry name" value="HAD_sf"/>
</dbReference>
<dbReference type="Gene3D" id="1.10.150.240">
    <property type="entry name" value="Putative phosphatase, domain 2"/>
    <property type="match status" value="1"/>
</dbReference>
<dbReference type="SUPFAM" id="SSF56784">
    <property type="entry name" value="HAD-like"/>
    <property type="match status" value="1"/>
</dbReference>
<dbReference type="PANTHER" id="PTHR18901:SF38">
    <property type="entry name" value="PSEUDOURIDINE-5'-PHOSPHATASE"/>
    <property type="match status" value="1"/>
</dbReference>
<dbReference type="CDD" id="cd07505">
    <property type="entry name" value="HAD_BPGM-like"/>
    <property type="match status" value="1"/>
</dbReference>
<reference evidence="1 2" key="1">
    <citation type="submission" date="2020-02" db="EMBL/GenBank/DDBJ databases">
        <title>Complete genome sequences of six Lactobacillus iners strains isolated from the human vagina.</title>
        <authorList>
            <person name="France M.T."/>
            <person name="Rutt L."/>
            <person name="Narina S."/>
            <person name="Arbaugh S."/>
            <person name="Humphrys M.S."/>
            <person name="Ma B."/>
            <person name="Hayward M.R."/>
            <person name="Relman D."/>
            <person name="Kwon D.S."/>
            <person name="Ravel J."/>
        </authorList>
    </citation>
    <scope>NUCLEOTIDE SEQUENCE [LARGE SCALE GENOMIC DNA]</scope>
    <source>
        <strain evidence="1 2">C0210C1</strain>
    </source>
</reference>
<gene>
    <name evidence="1" type="ORF">G6Z83_04580</name>
</gene>
<dbReference type="InterPro" id="IPR006439">
    <property type="entry name" value="HAD-SF_hydro_IA"/>
</dbReference>
<organism evidence="1 2">
    <name type="scientific">Lactobacillus iners</name>
    <dbReference type="NCBI Taxonomy" id="147802"/>
    <lineage>
        <taxon>Bacteria</taxon>
        <taxon>Bacillati</taxon>
        <taxon>Bacillota</taxon>
        <taxon>Bacilli</taxon>
        <taxon>Lactobacillales</taxon>
        <taxon>Lactobacillaceae</taxon>
        <taxon>Lactobacillus</taxon>
    </lineage>
</organism>
<sequence length="225" mass="25998">MKTNLNKTFKAVIFDLDGLLVDSERLYWRANIQAAQELKTPIPRDAYLEIVGASPEKVAEFYHNFFADESLKDKFISRTNELFSLWLAEGQLHLKKGVLQFLQKLKKDQKKCIIASSNTKEVIEQILQKFHIENYFDFFICYDDVKQARLQAKPAPDIYLDAVKRLDMQCDELIVFEDTGIGVEAAQKAGLRCVMIPDLKPATIQDKKLAYLICNNFLEFSKNNY</sequence>
<protein>
    <submittedName>
        <fullName evidence="1">HAD family phosphatase</fullName>
    </submittedName>
</protein>
<dbReference type="Proteomes" id="UP000501676">
    <property type="component" value="Chromosome"/>
</dbReference>
<name>A0A6G7B9G9_9LACO</name>
<evidence type="ECO:0000313" key="1">
    <source>
        <dbReference type="EMBL" id="QIH23975.1"/>
    </source>
</evidence>
<dbReference type="InterPro" id="IPR036412">
    <property type="entry name" value="HAD-like_sf"/>
</dbReference>
<proteinExistence type="predicted"/>